<proteinExistence type="inferred from homology"/>
<dbReference type="InterPro" id="IPR003337">
    <property type="entry name" value="Trehalose_PPase"/>
</dbReference>
<dbReference type="PANTHER" id="PTHR10788">
    <property type="entry name" value="TREHALOSE-6-PHOSPHATE SYNTHASE"/>
    <property type="match status" value="1"/>
</dbReference>
<comment type="similarity">
    <text evidence="1">In the N-terminal section; belongs to the glycosyltransferase 20 family.</text>
</comment>
<evidence type="ECO:0000313" key="3">
    <source>
        <dbReference type="EMBL" id="GAI31389.1"/>
    </source>
</evidence>
<name>X1PKI1_9ZZZZ</name>
<dbReference type="NCBIfam" id="TIGR01484">
    <property type="entry name" value="HAD-SF-IIB"/>
    <property type="match status" value="1"/>
</dbReference>
<dbReference type="InterPro" id="IPR023214">
    <property type="entry name" value="HAD_sf"/>
</dbReference>
<comment type="similarity">
    <text evidence="2">In the C-terminal section; belongs to the trehalose phosphatase family.</text>
</comment>
<organism evidence="3">
    <name type="scientific">marine sediment metagenome</name>
    <dbReference type="NCBI Taxonomy" id="412755"/>
    <lineage>
        <taxon>unclassified sequences</taxon>
        <taxon>metagenomes</taxon>
        <taxon>ecological metagenomes</taxon>
    </lineage>
</organism>
<evidence type="ECO:0000256" key="2">
    <source>
        <dbReference type="ARBA" id="ARBA00006330"/>
    </source>
</evidence>
<feature type="non-terminal residue" evidence="3">
    <location>
        <position position="1"/>
    </location>
</feature>
<dbReference type="GO" id="GO:0005992">
    <property type="term" value="P:trehalose biosynthetic process"/>
    <property type="evidence" value="ECO:0007669"/>
    <property type="project" value="InterPro"/>
</dbReference>
<sequence>QKERNRMMQKRLQRYNVGRWADEFIDRLLYTRKLQGELEARALSYEAKSRLVRDFQQSGQRLILLDYDGTLIPFSAKPEKVRPSDEVRKLLKKLAKDPKNEVVLISGRDKHTLEKWFGGLKIGLVAEHGAWAKEKDKQWEMIETLSSDWKEEVRPILELYVDRTPGSFVEEKEFSLVWHYRKADPRLGELRARELVNDLLNLTANLNLQVLEGSRVVEVKNAGINKGGAALRWISRKTWDFILAIGDDLTDEDVFKVLPATAWSIRVGVSASLAKFNLGSTSQVISLLTEMMK</sequence>
<dbReference type="EMBL" id="BARV01015529">
    <property type="protein sequence ID" value="GAI31389.1"/>
    <property type="molecule type" value="Genomic_DNA"/>
</dbReference>
<dbReference type="InterPro" id="IPR001830">
    <property type="entry name" value="Glyco_trans_20"/>
</dbReference>
<dbReference type="SUPFAM" id="SSF56784">
    <property type="entry name" value="HAD-like"/>
    <property type="match status" value="1"/>
</dbReference>
<dbReference type="Gene3D" id="3.40.50.1000">
    <property type="entry name" value="HAD superfamily/HAD-like"/>
    <property type="match status" value="1"/>
</dbReference>
<dbReference type="Gene3D" id="3.30.70.1020">
    <property type="entry name" value="Trehalose-6-phosphate phosphatase related protein, domain 2"/>
    <property type="match status" value="1"/>
</dbReference>
<evidence type="ECO:0000256" key="1">
    <source>
        <dbReference type="ARBA" id="ARBA00005409"/>
    </source>
</evidence>
<accession>X1PKI1</accession>
<comment type="caution">
    <text evidence="3">The sequence shown here is derived from an EMBL/GenBank/DDBJ whole genome shotgun (WGS) entry which is preliminary data.</text>
</comment>
<dbReference type="CDD" id="cd01627">
    <property type="entry name" value="HAD_TPP"/>
    <property type="match status" value="1"/>
</dbReference>
<dbReference type="AlphaFoldDB" id="X1PKI1"/>
<dbReference type="GO" id="GO:0003825">
    <property type="term" value="F:alpha,alpha-trehalose-phosphate synthase (UDP-forming) activity"/>
    <property type="evidence" value="ECO:0007669"/>
    <property type="project" value="TreeGrafter"/>
</dbReference>
<dbReference type="Pfam" id="PF02358">
    <property type="entry name" value="Trehalose_PPase"/>
    <property type="match status" value="1"/>
</dbReference>
<dbReference type="NCBIfam" id="TIGR00685">
    <property type="entry name" value="T6PP"/>
    <property type="match status" value="1"/>
</dbReference>
<dbReference type="FunFam" id="3.30.70.1020:FF:000001">
    <property type="entry name" value="Alpha,alpha-trehalose-phosphate synthase [UDP-forming] 1"/>
    <property type="match status" value="1"/>
</dbReference>
<evidence type="ECO:0008006" key="4">
    <source>
        <dbReference type="Google" id="ProtNLM"/>
    </source>
</evidence>
<dbReference type="InterPro" id="IPR006379">
    <property type="entry name" value="HAD-SF_hydro_IIB"/>
</dbReference>
<feature type="non-terminal residue" evidence="3">
    <location>
        <position position="293"/>
    </location>
</feature>
<reference evidence="3" key="1">
    <citation type="journal article" date="2014" name="Front. Microbiol.">
        <title>High frequency of phylogenetically diverse reductive dehalogenase-homologous genes in deep subseafloor sedimentary metagenomes.</title>
        <authorList>
            <person name="Kawai M."/>
            <person name="Futagami T."/>
            <person name="Toyoda A."/>
            <person name="Takaki Y."/>
            <person name="Nishi S."/>
            <person name="Hori S."/>
            <person name="Arai W."/>
            <person name="Tsubouchi T."/>
            <person name="Morono Y."/>
            <person name="Uchiyama I."/>
            <person name="Ito T."/>
            <person name="Fujiyama A."/>
            <person name="Inagaki F."/>
            <person name="Takami H."/>
        </authorList>
    </citation>
    <scope>NUCLEOTIDE SEQUENCE</scope>
    <source>
        <strain evidence="3">Expedition CK06-06</strain>
    </source>
</reference>
<gene>
    <name evidence="3" type="ORF">S06H3_26829</name>
</gene>
<dbReference type="PANTHER" id="PTHR10788:SF106">
    <property type="entry name" value="BCDNA.GH08860"/>
    <property type="match status" value="1"/>
</dbReference>
<dbReference type="InterPro" id="IPR036412">
    <property type="entry name" value="HAD-like_sf"/>
</dbReference>
<protein>
    <recommendedName>
        <fullName evidence="4">Trehalose-phosphatase</fullName>
    </recommendedName>
</protein>